<accession>E4XN23</accession>
<feature type="chain" id="PRO_5003192782" description="YHYH domain-containing protein" evidence="2">
    <location>
        <begin position="17"/>
        <end position="521"/>
    </location>
</feature>
<evidence type="ECO:0000256" key="1">
    <source>
        <dbReference type="SAM" id="MobiDB-lite"/>
    </source>
</evidence>
<dbReference type="PANTHER" id="PTHR30289:SF8">
    <property type="entry name" value="YHYH DOMAIN-CONTAINING PROTEIN"/>
    <property type="match status" value="1"/>
</dbReference>
<organism evidence="4">
    <name type="scientific">Oikopleura dioica</name>
    <name type="common">Tunicate</name>
    <dbReference type="NCBI Taxonomy" id="34765"/>
    <lineage>
        <taxon>Eukaryota</taxon>
        <taxon>Metazoa</taxon>
        <taxon>Chordata</taxon>
        <taxon>Tunicata</taxon>
        <taxon>Appendicularia</taxon>
        <taxon>Copelata</taxon>
        <taxon>Oikopleuridae</taxon>
        <taxon>Oikopleura</taxon>
    </lineage>
</organism>
<evidence type="ECO:0000259" key="3">
    <source>
        <dbReference type="Pfam" id="PF14240"/>
    </source>
</evidence>
<proteinExistence type="predicted"/>
<dbReference type="OrthoDB" id="197925at2759"/>
<feature type="region of interest" description="Disordered" evidence="1">
    <location>
        <begin position="403"/>
        <end position="439"/>
    </location>
</feature>
<dbReference type="InParanoid" id="E4XN23"/>
<gene>
    <name evidence="4" type="ORF">GSOID_T00015574001</name>
</gene>
<dbReference type="AlphaFoldDB" id="E4XN23"/>
<protein>
    <recommendedName>
        <fullName evidence="3">YHYH domain-containing protein</fullName>
    </recommendedName>
</protein>
<evidence type="ECO:0000256" key="2">
    <source>
        <dbReference type="SAM" id="SignalP"/>
    </source>
</evidence>
<keyword evidence="5" id="KW-1185">Reference proteome</keyword>
<feature type="signal peptide" evidence="2">
    <location>
        <begin position="1"/>
        <end position="16"/>
    </location>
</feature>
<evidence type="ECO:0000313" key="5">
    <source>
        <dbReference type="Proteomes" id="UP000001307"/>
    </source>
</evidence>
<reference evidence="4" key="1">
    <citation type="journal article" date="2010" name="Science">
        <title>Plasticity of animal genome architecture unmasked by rapid evolution of a pelagic tunicate.</title>
        <authorList>
            <person name="Denoeud F."/>
            <person name="Henriet S."/>
            <person name="Mungpakdee S."/>
            <person name="Aury J.M."/>
            <person name="Da Silva C."/>
            <person name="Brinkmann H."/>
            <person name="Mikhaleva J."/>
            <person name="Olsen L.C."/>
            <person name="Jubin C."/>
            <person name="Canestro C."/>
            <person name="Bouquet J.M."/>
            <person name="Danks G."/>
            <person name="Poulain J."/>
            <person name="Campsteijn C."/>
            <person name="Adamski M."/>
            <person name="Cross I."/>
            <person name="Yadetie F."/>
            <person name="Muffato M."/>
            <person name="Louis A."/>
            <person name="Butcher S."/>
            <person name="Tsagkogeorga G."/>
            <person name="Konrad A."/>
            <person name="Singh S."/>
            <person name="Jensen M.F."/>
            <person name="Cong E.H."/>
            <person name="Eikeseth-Otteraa H."/>
            <person name="Noel B."/>
            <person name="Anthouard V."/>
            <person name="Porcel B.M."/>
            <person name="Kachouri-Lafond R."/>
            <person name="Nishino A."/>
            <person name="Ugolini M."/>
            <person name="Chourrout P."/>
            <person name="Nishida H."/>
            <person name="Aasland R."/>
            <person name="Huzurbazar S."/>
            <person name="Westhof E."/>
            <person name="Delsuc F."/>
            <person name="Lehrach H."/>
            <person name="Reinhardt R."/>
            <person name="Weissenbach J."/>
            <person name="Roy S.W."/>
            <person name="Artiguenave F."/>
            <person name="Postlethwait J.H."/>
            <person name="Manak J.R."/>
            <person name="Thompson E.M."/>
            <person name="Jaillon O."/>
            <person name="Du Pasquier L."/>
            <person name="Boudinot P."/>
            <person name="Liberles D.A."/>
            <person name="Volff J.N."/>
            <person name="Philippe H."/>
            <person name="Lenhard B."/>
            <person name="Roest Crollius H."/>
            <person name="Wincker P."/>
            <person name="Chourrout D."/>
        </authorList>
    </citation>
    <scope>NUCLEOTIDE SEQUENCE [LARGE SCALE GENOMIC DNA]</scope>
</reference>
<dbReference type="Pfam" id="PF14240">
    <property type="entry name" value="YHYH"/>
    <property type="match status" value="1"/>
</dbReference>
<dbReference type="PANTHER" id="PTHR30289">
    <property type="entry name" value="UNCHARACTERIZED PROTEIN YBCL-RELATED"/>
    <property type="match status" value="1"/>
</dbReference>
<feature type="domain" description="YHYH" evidence="3">
    <location>
        <begin position="71"/>
        <end position="165"/>
    </location>
</feature>
<dbReference type="EMBL" id="FN653081">
    <property type="protein sequence ID" value="CBY25076.1"/>
    <property type="molecule type" value="Genomic_DNA"/>
</dbReference>
<keyword evidence="2" id="KW-0732">Signal</keyword>
<sequence length="521" mass="57422">MAKLSILTILPAIVHGLKYSERAAFKCRYDSSSANCRLTVDDIGRFFIIESNGLPDHAADANAKPQTIKVVVPKTPLALQEPECAGQGMVGLALNGVPIYNSQTMACCDAAISNLANMDTCNGLTDKQGIYKYHIYPKCLERCSFGTRSDILGVALDGFPIYGPIDDDGAQLTSKDLDECHGKWHGHEYRYHVTADYPYFIGCFRGRVPAQNKDTLVRRYRRSYSWREGERLPSRLSGPVTTTLKMGDCKTCSRVDVCTKSGPENNIYGRIEENRRIASTRTISNFPKYTPEVRIKTASRNNNDYQFKPPTNFWGGFSQNSPKKSLFSLYTHPQSPAPSPAPRTKSTTTASKTTRSVLNLSVAVAPKRNLANKQWAKSKITEKPVVKKTTAADLLNRYTKLKSDSAKSSTAASKHKLVEKKTESTKKGAQSSAKQIAPKSPIDWNVKDLRKMLEETSVTKVGKKITPLEAILSGLHFNPLNVKKSGDSDNVVGESIPFGASAGSVDSMWGKLEPKAYSKVF</sequence>
<feature type="region of interest" description="Disordered" evidence="1">
    <location>
        <begin position="328"/>
        <end position="354"/>
    </location>
</feature>
<name>E4XN23_OIKDI</name>
<evidence type="ECO:0000313" key="4">
    <source>
        <dbReference type="EMBL" id="CBY25076.1"/>
    </source>
</evidence>
<dbReference type="Proteomes" id="UP000001307">
    <property type="component" value="Unassembled WGS sequence"/>
</dbReference>
<feature type="compositionally biased region" description="Low complexity" evidence="1">
    <location>
        <begin position="342"/>
        <end position="354"/>
    </location>
</feature>
<dbReference type="InterPro" id="IPR025924">
    <property type="entry name" value="YHYH_dom"/>
</dbReference>